<dbReference type="InParanoid" id="A0A067QCD1"/>
<keyword evidence="3" id="KW-1185">Reference proteome</keyword>
<dbReference type="EMBL" id="KL197709">
    <property type="protein sequence ID" value="KDQ64609.1"/>
    <property type="molecule type" value="Genomic_DNA"/>
</dbReference>
<dbReference type="GO" id="GO:0004540">
    <property type="term" value="F:RNA nuclease activity"/>
    <property type="evidence" value="ECO:0007669"/>
    <property type="project" value="UniProtKB-ARBA"/>
</dbReference>
<feature type="domain" description="PIN" evidence="1">
    <location>
        <begin position="55"/>
        <end position="186"/>
    </location>
</feature>
<dbReference type="HOGENOM" id="CLU_678119_0_0_1"/>
<organism evidence="2 3">
    <name type="scientific">Jaapia argillacea MUCL 33604</name>
    <dbReference type="NCBI Taxonomy" id="933084"/>
    <lineage>
        <taxon>Eukaryota</taxon>
        <taxon>Fungi</taxon>
        <taxon>Dikarya</taxon>
        <taxon>Basidiomycota</taxon>
        <taxon>Agaricomycotina</taxon>
        <taxon>Agaricomycetes</taxon>
        <taxon>Agaricomycetidae</taxon>
        <taxon>Jaapiales</taxon>
        <taxon>Jaapiaceae</taxon>
        <taxon>Jaapia</taxon>
    </lineage>
</organism>
<dbReference type="CDD" id="cd18727">
    <property type="entry name" value="PIN_Swt1-like"/>
    <property type="match status" value="1"/>
</dbReference>
<dbReference type="GO" id="GO:0005634">
    <property type="term" value="C:nucleus"/>
    <property type="evidence" value="ECO:0007669"/>
    <property type="project" value="TreeGrafter"/>
</dbReference>
<dbReference type="PANTHER" id="PTHR16161">
    <property type="entry name" value="TRANSCRIPTIONAL PROTEIN SWT1"/>
    <property type="match status" value="1"/>
</dbReference>
<evidence type="ECO:0000313" key="2">
    <source>
        <dbReference type="EMBL" id="KDQ64609.1"/>
    </source>
</evidence>
<sequence length="399" mass="45577">MFAGQSTPLVAAEPHPPSILYNNPPSLDESDFRSTLERIANEDVEMRDSFTQQTICLVIDTNILLHHLEALDSFTADIDKFRLPVSIIIPGIVVEELDGQKKQNKDVLPWLARKASTWILEKYRLRRCVRGQAQSETCMSSGDWRKRDNYMYVNSNDDLIVDCCKYFRLTRQLDVAVCTGDTNLGNKCIPEGIRLVRPREKWTSHDISLELFRGEVNLNVSTGPSSFEDEDVMMIDIDLPPPTTSTRNPYDLEPKHAWDLLHREVISTFTVLLRELVRRVGGRDVARTRTEGAALSRYASKFMTKVLDDWDASDCLDYLGTKKPILKSTTRVAWFLAKPYVSGVGARIGRDWPRQDWITAVETLQRVASDWQDAMMMETLESLRFTMDCVLAYDPWGSS</sequence>
<dbReference type="AlphaFoldDB" id="A0A067QCD1"/>
<dbReference type="InterPro" id="IPR029060">
    <property type="entry name" value="PIN-like_dom_sf"/>
</dbReference>
<dbReference type="Gene3D" id="3.40.50.1010">
    <property type="entry name" value="5'-nuclease"/>
    <property type="match status" value="1"/>
</dbReference>
<name>A0A067QCD1_9AGAM</name>
<proteinExistence type="predicted"/>
<dbReference type="SUPFAM" id="SSF88723">
    <property type="entry name" value="PIN domain-like"/>
    <property type="match status" value="1"/>
</dbReference>
<accession>A0A067QCD1</accession>
<reference evidence="3" key="1">
    <citation type="journal article" date="2014" name="Proc. Natl. Acad. Sci. U.S.A.">
        <title>Extensive sampling of basidiomycete genomes demonstrates inadequacy of the white-rot/brown-rot paradigm for wood decay fungi.</title>
        <authorList>
            <person name="Riley R."/>
            <person name="Salamov A.A."/>
            <person name="Brown D.W."/>
            <person name="Nagy L.G."/>
            <person name="Floudas D."/>
            <person name="Held B.W."/>
            <person name="Levasseur A."/>
            <person name="Lombard V."/>
            <person name="Morin E."/>
            <person name="Otillar R."/>
            <person name="Lindquist E.A."/>
            <person name="Sun H."/>
            <person name="LaButti K.M."/>
            <person name="Schmutz J."/>
            <person name="Jabbour D."/>
            <person name="Luo H."/>
            <person name="Baker S.E."/>
            <person name="Pisabarro A.G."/>
            <person name="Walton J.D."/>
            <person name="Blanchette R.A."/>
            <person name="Henrissat B."/>
            <person name="Martin F."/>
            <person name="Cullen D."/>
            <person name="Hibbett D.S."/>
            <person name="Grigoriev I.V."/>
        </authorList>
    </citation>
    <scope>NUCLEOTIDE SEQUENCE [LARGE SCALE GENOMIC DNA]</scope>
    <source>
        <strain evidence="3">MUCL 33604</strain>
    </source>
</reference>
<dbReference type="SMART" id="SM00670">
    <property type="entry name" value="PINc"/>
    <property type="match status" value="1"/>
</dbReference>
<evidence type="ECO:0000259" key="1">
    <source>
        <dbReference type="SMART" id="SM00670"/>
    </source>
</evidence>
<gene>
    <name evidence="2" type="ORF">JAAARDRAFT_28248</name>
</gene>
<dbReference type="PANTHER" id="PTHR16161:SF0">
    <property type="entry name" value="TRANSCRIPTIONAL PROTEIN SWT1"/>
    <property type="match status" value="1"/>
</dbReference>
<dbReference type="Pfam" id="PF13638">
    <property type="entry name" value="PIN_4"/>
    <property type="match status" value="1"/>
</dbReference>
<dbReference type="InterPro" id="IPR002716">
    <property type="entry name" value="PIN_dom"/>
</dbReference>
<evidence type="ECO:0000313" key="3">
    <source>
        <dbReference type="Proteomes" id="UP000027265"/>
    </source>
</evidence>
<dbReference type="OrthoDB" id="2017974at2759"/>
<protein>
    <recommendedName>
        <fullName evidence="1">PIN domain-containing protein</fullName>
    </recommendedName>
</protein>
<dbReference type="STRING" id="933084.A0A067QCD1"/>
<dbReference type="InterPro" id="IPR052626">
    <property type="entry name" value="SWT1_Regulator"/>
</dbReference>
<dbReference type="Proteomes" id="UP000027265">
    <property type="component" value="Unassembled WGS sequence"/>
</dbReference>